<dbReference type="EMBL" id="JBHSZQ010000049">
    <property type="protein sequence ID" value="MFC7127173.1"/>
    <property type="molecule type" value="Genomic_DNA"/>
</dbReference>
<accession>A0ABD5XDN6</accession>
<dbReference type="RefSeq" id="WP_267636691.1">
    <property type="nucleotide sequence ID" value="NZ_JAODIY010000005.1"/>
</dbReference>
<gene>
    <name evidence="1" type="ORF">ACFQJ7_14280</name>
</gene>
<dbReference type="InterPro" id="IPR043953">
    <property type="entry name" value="DUF5784"/>
</dbReference>
<dbReference type="Proteomes" id="UP001596414">
    <property type="component" value="Unassembled WGS sequence"/>
</dbReference>
<proteinExistence type="predicted"/>
<organism evidence="1 2">
    <name type="scientific">Halovenus rubra</name>
    <dbReference type="NCBI Taxonomy" id="869890"/>
    <lineage>
        <taxon>Archaea</taxon>
        <taxon>Methanobacteriati</taxon>
        <taxon>Methanobacteriota</taxon>
        <taxon>Stenosarchaea group</taxon>
        <taxon>Halobacteria</taxon>
        <taxon>Halobacteriales</taxon>
        <taxon>Haloarculaceae</taxon>
        <taxon>Halovenus</taxon>
    </lineage>
</organism>
<dbReference type="Pfam" id="PF19096">
    <property type="entry name" value="DUF5784"/>
    <property type="match status" value="1"/>
</dbReference>
<dbReference type="AlphaFoldDB" id="A0ABD5XDN6"/>
<sequence>MAGPLRFRHSPDSWDPNRIESSLYRPLDDKFGAALEPPGVNPPPKYEAQRLEMDNGDLALFAWTDSDAYWLGNTETPKALWRTEKYRFAEVEYPLARWAQRELLRDLEASDPWLTAYDHITWFFLPVFFSKDGRETTRAFFRDHAAGFPDADRKAGLTFYEQLLSAGTLDDHRYTMATKLGTSEQLDLVRMRAAMAELNTAKLLADAGHAFTPEITLESGYALDFRVDETGTLVEVTRPEPPARRRAGTPASALRETVDGKTGTQLKAHPGTILFVDCTSFRDDEWFAIRDAQPSVGYTPAVVYRMRPGKPPSGYVIGEPNLDVEPQLKS</sequence>
<name>A0ABD5XDN6_9EURY</name>
<comment type="caution">
    <text evidence="1">The sequence shown here is derived from an EMBL/GenBank/DDBJ whole genome shotgun (WGS) entry which is preliminary data.</text>
</comment>
<protein>
    <submittedName>
        <fullName evidence="1">DUF5784 family protein</fullName>
    </submittedName>
</protein>
<evidence type="ECO:0000313" key="1">
    <source>
        <dbReference type="EMBL" id="MFC7127173.1"/>
    </source>
</evidence>
<evidence type="ECO:0000313" key="2">
    <source>
        <dbReference type="Proteomes" id="UP001596414"/>
    </source>
</evidence>
<reference evidence="1 2" key="1">
    <citation type="journal article" date="2014" name="Int. J. Syst. Evol. Microbiol.">
        <title>Complete genome sequence of Corynebacterium casei LMG S-19264T (=DSM 44701T), isolated from a smear-ripened cheese.</title>
        <authorList>
            <consortium name="US DOE Joint Genome Institute (JGI-PGF)"/>
            <person name="Walter F."/>
            <person name="Albersmeier A."/>
            <person name="Kalinowski J."/>
            <person name="Ruckert C."/>
        </authorList>
    </citation>
    <scope>NUCLEOTIDE SEQUENCE [LARGE SCALE GENOMIC DNA]</scope>
    <source>
        <strain evidence="1 2">CGMCC 4.7215</strain>
    </source>
</reference>